<proteinExistence type="predicted"/>
<dbReference type="EMBL" id="JDST02000123">
    <property type="protein sequence ID" value="KFB74852.1"/>
    <property type="molecule type" value="Genomic_DNA"/>
</dbReference>
<reference evidence="2 4" key="2">
    <citation type="journal article" date="2019" name="Microbiome">
        <title>Annotated bacterial chromosomes from frame-shift-corrected long-read metagenomic data.</title>
        <authorList>
            <person name="Arumugam K."/>
            <person name="Bagci C."/>
            <person name="Bessarab I."/>
            <person name="Beier S."/>
            <person name="Buchfink B."/>
            <person name="Gorska A."/>
            <person name="Qiu G."/>
            <person name="Huson D.H."/>
            <person name="Williams R.B.H."/>
        </authorList>
    </citation>
    <scope>NUCLEOTIDE SEQUENCE [LARGE SCALE GENOMIC DNA]</scope>
    <source>
        <strain evidence="2">SSA1</strain>
    </source>
</reference>
<evidence type="ECO:0000313" key="3">
    <source>
        <dbReference type="Proteomes" id="UP000021315"/>
    </source>
</evidence>
<protein>
    <submittedName>
        <fullName evidence="1">Uncharacterized protein</fullName>
    </submittedName>
</protein>
<dbReference type="Proteomes" id="UP000021315">
    <property type="component" value="Unassembled WGS sequence"/>
</dbReference>
<dbReference type="Proteomes" id="UP000509684">
    <property type="component" value="Chromosome"/>
</dbReference>
<dbReference type="AlphaFoldDB" id="A0A080M0R0"/>
<evidence type="ECO:0000313" key="2">
    <source>
        <dbReference type="EMBL" id="QLH51656.1"/>
    </source>
</evidence>
<organism evidence="1 3">
    <name type="scientific">Candidatus Accumulibacter cognatus</name>
    <dbReference type="NCBI Taxonomy" id="2954383"/>
    <lineage>
        <taxon>Bacteria</taxon>
        <taxon>Pseudomonadati</taxon>
        <taxon>Pseudomonadota</taxon>
        <taxon>Betaproteobacteria</taxon>
        <taxon>Candidatus Accumulibacter</taxon>
    </lineage>
</organism>
<accession>A0A7D5SA41</accession>
<evidence type="ECO:0000313" key="4">
    <source>
        <dbReference type="Proteomes" id="UP000509684"/>
    </source>
</evidence>
<reference evidence="2" key="3">
    <citation type="submission" date="2020-06" db="EMBL/GenBank/DDBJ databases">
        <authorList>
            <person name="Arumugam K."/>
            <person name="Besarab I."/>
            <person name="Haryono M."/>
            <person name="Bagci C."/>
            <person name="Beier S."/>
            <person name="Buchfink B."/>
            <person name="Gorska A."/>
            <person name="Qiu G."/>
            <person name="Huson D.H."/>
            <person name="Williams R.B."/>
        </authorList>
    </citation>
    <scope>NUCLEOTIDE SEQUENCE</scope>
    <source>
        <strain evidence="2">SSA1</strain>
    </source>
</reference>
<evidence type="ECO:0000313" key="1">
    <source>
        <dbReference type="EMBL" id="KFB74852.1"/>
    </source>
</evidence>
<dbReference type="RefSeq" id="WP_034953402.1">
    <property type="nucleotide sequence ID" value="NZ_JDST02000123.1"/>
</dbReference>
<reference evidence="1 3" key="1">
    <citation type="submission" date="2014-02" db="EMBL/GenBank/DDBJ databases">
        <title>Expanding our view of genomic diversity in Candidatus Accumulibacter clades.</title>
        <authorList>
            <person name="Skennerton C.T."/>
            <person name="Barr J.J."/>
            <person name="Slater F.R."/>
            <person name="Bond P.L."/>
            <person name="Tyson G.W."/>
        </authorList>
    </citation>
    <scope>NUCLEOTIDE SEQUENCE [LARGE SCALE GENOMIC DNA]</scope>
    <source>
        <strain evidence="3">SK-02</strain>
    </source>
</reference>
<gene>
    <name evidence="1" type="ORF">AW06_004197</name>
    <name evidence="2" type="ORF">HWD57_19035</name>
</gene>
<sequence>MVGAQHAAPLLLDEAQSRVRRRLLRALTRRLILTSRNALDAWCPSRALPPEETPGPTIGYP</sequence>
<dbReference type="KEGG" id="acog:HWD57_19035"/>
<keyword evidence="3" id="KW-1185">Reference proteome</keyword>
<name>A0A080M0R0_9PROT</name>
<accession>A0A080M0R0</accession>
<dbReference type="EMBL" id="CP058708">
    <property type="protein sequence ID" value="QLH51656.1"/>
    <property type="molecule type" value="Genomic_DNA"/>
</dbReference>